<dbReference type="InterPro" id="IPR029068">
    <property type="entry name" value="Glyas_Bleomycin-R_OHBP_Dase"/>
</dbReference>
<gene>
    <name evidence="2" type="ORF">CSCA_1919</name>
</gene>
<dbReference type="Pfam" id="PF18029">
    <property type="entry name" value="Glyoxalase_6"/>
    <property type="match status" value="1"/>
</dbReference>
<evidence type="ECO:0000313" key="3">
    <source>
        <dbReference type="Proteomes" id="UP000033115"/>
    </source>
</evidence>
<dbReference type="RefSeq" id="WP_029161779.1">
    <property type="nucleotide sequence ID" value="NZ_CP009933.1"/>
</dbReference>
<dbReference type="Proteomes" id="UP000033115">
    <property type="component" value="Chromosome"/>
</dbReference>
<sequence>METLNTKGLLPIALDAVVLECRDAAALSDFYIRLLGWKKNHVEENEWTDIISPSGGVKIAFQQNPDYVPPVWPDEPSAQQQMAHLDFTVQNQEQLELAVQHALSCGAVKANIQYGEATSPESESLWTTMLDPAGNPFCFVIWS</sequence>
<feature type="domain" description="VOC" evidence="1">
    <location>
        <begin position="13"/>
        <end position="142"/>
    </location>
</feature>
<dbReference type="AlphaFoldDB" id="A0A0E3M929"/>
<dbReference type="InterPro" id="IPR037523">
    <property type="entry name" value="VOC_core"/>
</dbReference>
<keyword evidence="3" id="KW-1185">Reference proteome</keyword>
<organism evidence="2 3">
    <name type="scientific">Clostridium scatologenes</name>
    <dbReference type="NCBI Taxonomy" id="1548"/>
    <lineage>
        <taxon>Bacteria</taxon>
        <taxon>Bacillati</taxon>
        <taxon>Bacillota</taxon>
        <taxon>Clostridia</taxon>
        <taxon>Eubacteriales</taxon>
        <taxon>Clostridiaceae</taxon>
        <taxon>Clostridium</taxon>
    </lineage>
</organism>
<dbReference type="PANTHER" id="PTHR35908:SF1">
    <property type="entry name" value="CONSERVED PROTEIN"/>
    <property type="match status" value="1"/>
</dbReference>
<dbReference type="STRING" id="1548.CSCA_1919"/>
<dbReference type="KEGG" id="csq:CSCA_1919"/>
<evidence type="ECO:0000259" key="1">
    <source>
        <dbReference type="PROSITE" id="PS51819"/>
    </source>
</evidence>
<evidence type="ECO:0000313" key="2">
    <source>
        <dbReference type="EMBL" id="AKA69044.1"/>
    </source>
</evidence>
<dbReference type="PROSITE" id="PS51819">
    <property type="entry name" value="VOC"/>
    <property type="match status" value="1"/>
</dbReference>
<dbReference type="InterPro" id="IPR041581">
    <property type="entry name" value="Glyoxalase_6"/>
</dbReference>
<dbReference type="SUPFAM" id="SSF54593">
    <property type="entry name" value="Glyoxalase/Bleomycin resistance protein/Dihydroxybiphenyl dioxygenase"/>
    <property type="match status" value="1"/>
</dbReference>
<protein>
    <recommendedName>
        <fullName evidence="1">VOC domain-containing protein</fullName>
    </recommendedName>
</protein>
<dbReference type="CDD" id="cd06587">
    <property type="entry name" value="VOC"/>
    <property type="match status" value="1"/>
</dbReference>
<proteinExistence type="predicted"/>
<name>A0A0E3M929_CLOSL</name>
<dbReference type="PANTHER" id="PTHR35908">
    <property type="entry name" value="HYPOTHETICAL FUSION PROTEIN"/>
    <property type="match status" value="1"/>
</dbReference>
<dbReference type="Gene3D" id="3.10.180.10">
    <property type="entry name" value="2,3-Dihydroxybiphenyl 1,2-Dioxygenase, domain 1"/>
    <property type="match status" value="1"/>
</dbReference>
<dbReference type="HOGENOM" id="CLU_108054_2_1_9"/>
<dbReference type="EMBL" id="CP009933">
    <property type="protein sequence ID" value="AKA69044.1"/>
    <property type="molecule type" value="Genomic_DNA"/>
</dbReference>
<accession>A0A0E3M929</accession>
<reference evidence="2 3" key="1">
    <citation type="journal article" date="2015" name="J. Biotechnol.">
        <title>Complete genome sequence of a malodorant-producing acetogen, Clostridium scatologenes ATCC 25775(T).</title>
        <authorList>
            <person name="Zhu Z."/>
            <person name="Guo T."/>
            <person name="Zheng H."/>
            <person name="Song T."/>
            <person name="Ouyang P."/>
            <person name="Xie J."/>
        </authorList>
    </citation>
    <scope>NUCLEOTIDE SEQUENCE [LARGE SCALE GENOMIC DNA]</scope>
    <source>
        <strain evidence="2 3">ATCC 25775</strain>
    </source>
</reference>